<dbReference type="PANTHER" id="PTHR31459:SF2">
    <property type="entry name" value="OS03G0843300 PROTEIN"/>
    <property type="match status" value="1"/>
</dbReference>
<evidence type="ECO:0000259" key="3">
    <source>
        <dbReference type="SMART" id="SM00769"/>
    </source>
</evidence>
<accession>A0A7H0GZ45</accession>
<feature type="domain" description="Water stress and hypersensitive response" evidence="3">
    <location>
        <begin position="169"/>
        <end position="288"/>
    </location>
</feature>
<dbReference type="EMBL" id="CP060784">
    <property type="protein sequence ID" value="QNP53561.1"/>
    <property type="molecule type" value="Genomic_DNA"/>
</dbReference>
<dbReference type="InterPro" id="IPR045043">
    <property type="entry name" value="Lea14-like"/>
</dbReference>
<dbReference type="SUPFAM" id="SSF117070">
    <property type="entry name" value="LEA14-like"/>
    <property type="match status" value="2"/>
</dbReference>
<keyword evidence="5" id="KW-1185">Reference proteome</keyword>
<dbReference type="GO" id="GO:0009269">
    <property type="term" value="P:response to desiccation"/>
    <property type="evidence" value="ECO:0007669"/>
    <property type="project" value="InterPro"/>
</dbReference>
<dbReference type="KEGG" id="hqi:H9L05_08400"/>
<keyword evidence="2" id="KW-0472">Membrane</keyword>
<sequence>MSSLSFSRRHPVLAIVIGLLLLLVLGLGITYIATDKGKKLLPTLSNVSMQMGNITPDSLKATMVVELRNNVPVTMRVDSFSYITRLDGELLAHGSNDKPTVVKSRGMSKLQVPVNVDLSKVADKVKEIQQDCVDVQMTTILYTRLPIVGPERIPVTVSKKIYIPKMPKVEVADVDITDMGLKNGEATVRLRITNYNPFPVTIKRVNYRFRVGGDDLDVRGVEEKDVSFRQKGTEIMPIRVTFEPKKMPKVAFKTLFRAEKTEYKLDGKVVFAAGKQNPEDVDMNFSSTGTLKDLKNIPK</sequence>
<evidence type="ECO:0000313" key="4">
    <source>
        <dbReference type="EMBL" id="QNP53561.1"/>
    </source>
</evidence>
<dbReference type="RefSeq" id="WP_187733774.1">
    <property type="nucleotide sequence ID" value="NZ_BMFN01000001.1"/>
</dbReference>
<proteinExistence type="inferred from homology"/>
<comment type="similarity">
    <text evidence="1">Belongs to the LEA type 2 family.</text>
</comment>
<gene>
    <name evidence="4" type="ORF">H9L05_08400</name>
</gene>
<dbReference type="Proteomes" id="UP000516093">
    <property type="component" value="Chromosome"/>
</dbReference>
<name>A0A7H0GZ45_9BACT</name>
<protein>
    <submittedName>
        <fullName evidence="4">LEA type 2 family protein</fullName>
    </submittedName>
</protein>
<organism evidence="4 5">
    <name type="scientific">Hymenobacter qilianensis</name>
    <dbReference type="NCBI Taxonomy" id="1385715"/>
    <lineage>
        <taxon>Bacteria</taxon>
        <taxon>Pseudomonadati</taxon>
        <taxon>Bacteroidota</taxon>
        <taxon>Cytophagia</taxon>
        <taxon>Cytophagales</taxon>
        <taxon>Hymenobacteraceae</taxon>
        <taxon>Hymenobacter</taxon>
    </lineage>
</organism>
<dbReference type="AlphaFoldDB" id="A0A7H0GZ45"/>
<dbReference type="SMART" id="SM00769">
    <property type="entry name" value="WHy"/>
    <property type="match status" value="2"/>
</dbReference>
<dbReference type="InterPro" id="IPR004864">
    <property type="entry name" value="LEA_2"/>
</dbReference>
<dbReference type="InterPro" id="IPR013990">
    <property type="entry name" value="WHy-dom"/>
</dbReference>
<feature type="domain" description="Water stress and hypersensitive response" evidence="3">
    <location>
        <begin position="44"/>
        <end position="162"/>
    </location>
</feature>
<dbReference type="Gene3D" id="2.60.40.1820">
    <property type="match status" value="2"/>
</dbReference>
<evidence type="ECO:0000256" key="1">
    <source>
        <dbReference type="ARBA" id="ARBA00005960"/>
    </source>
</evidence>
<evidence type="ECO:0000256" key="2">
    <source>
        <dbReference type="SAM" id="Phobius"/>
    </source>
</evidence>
<evidence type="ECO:0000313" key="5">
    <source>
        <dbReference type="Proteomes" id="UP000516093"/>
    </source>
</evidence>
<reference evidence="4 5" key="1">
    <citation type="submission" date="2020-08" db="EMBL/GenBank/DDBJ databases">
        <title>Genome sequence of Hymenobacter qilianensis JCM 19763T.</title>
        <authorList>
            <person name="Hyun D.-W."/>
            <person name="Bae J.-W."/>
        </authorList>
    </citation>
    <scope>NUCLEOTIDE SEQUENCE [LARGE SCALE GENOMIC DNA]</scope>
    <source>
        <strain evidence="4 5">JCM 19763</strain>
    </source>
</reference>
<feature type="transmembrane region" description="Helical" evidence="2">
    <location>
        <begin position="12"/>
        <end position="33"/>
    </location>
</feature>
<keyword evidence="2" id="KW-0812">Transmembrane</keyword>
<dbReference type="Pfam" id="PF03168">
    <property type="entry name" value="LEA_2"/>
    <property type="match status" value="2"/>
</dbReference>
<dbReference type="PANTHER" id="PTHR31459">
    <property type="match status" value="1"/>
</dbReference>
<keyword evidence="2" id="KW-1133">Transmembrane helix</keyword>